<protein>
    <submittedName>
        <fullName evidence="2">YHS domain-containing protein</fullName>
    </submittedName>
</protein>
<gene>
    <name evidence="2" type="ORF">SAMN04487996_103404</name>
</gene>
<organism evidence="2 3">
    <name type="scientific">Dyadobacter soli</name>
    <dbReference type="NCBI Taxonomy" id="659014"/>
    <lineage>
        <taxon>Bacteria</taxon>
        <taxon>Pseudomonadati</taxon>
        <taxon>Bacteroidota</taxon>
        <taxon>Cytophagia</taxon>
        <taxon>Cytophagales</taxon>
        <taxon>Spirosomataceae</taxon>
        <taxon>Dyadobacter</taxon>
    </lineage>
</organism>
<sequence length="175" mass="19896">MLLPQAVSCGGVYPTSSFTFMKKQITILALFFLSVSAAFAQGPEVRKKQYNLENSGLAIQGYDPVAYFNVHKAMGGKKEFSATYEGVTYHFVSKQNKEEFTRNPARYEPQFGGWCAFAMGKKGEKVAVDPETFKVLDGKLYLFYNKYFNNTLKSWNQDEARLKSAADRNWMKFVP</sequence>
<dbReference type="STRING" id="659014.SAMN04487996_103404"/>
<keyword evidence="3" id="KW-1185">Reference proteome</keyword>
<evidence type="ECO:0000313" key="3">
    <source>
        <dbReference type="Proteomes" id="UP000198748"/>
    </source>
</evidence>
<dbReference type="InterPro" id="IPR007029">
    <property type="entry name" value="YHS_dom"/>
</dbReference>
<evidence type="ECO:0000313" key="2">
    <source>
        <dbReference type="EMBL" id="SDE12481.1"/>
    </source>
</evidence>
<dbReference type="Pfam" id="PF04945">
    <property type="entry name" value="YHS"/>
    <property type="match status" value="1"/>
</dbReference>
<evidence type="ECO:0000259" key="1">
    <source>
        <dbReference type="Pfam" id="PF04945"/>
    </source>
</evidence>
<proteinExistence type="predicted"/>
<name>A0A1G7ACD7_9BACT</name>
<dbReference type="NCBIfam" id="NF041384">
    <property type="entry name" value="YHS_seleno_dom"/>
    <property type="match status" value="1"/>
</dbReference>
<feature type="domain" description="YHS" evidence="1">
    <location>
        <begin position="76"/>
        <end position="109"/>
    </location>
</feature>
<dbReference type="EMBL" id="FNAN01000003">
    <property type="protein sequence ID" value="SDE12481.1"/>
    <property type="molecule type" value="Genomic_DNA"/>
</dbReference>
<dbReference type="Proteomes" id="UP000198748">
    <property type="component" value="Unassembled WGS sequence"/>
</dbReference>
<accession>A0A1G7ACD7</accession>
<dbReference type="AlphaFoldDB" id="A0A1G7ACD7"/>
<reference evidence="3" key="1">
    <citation type="submission" date="2016-10" db="EMBL/GenBank/DDBJ databases">
        <authorList>
            <person name="Varghese N."/>
            <person name="Submissions S."/>
        </authorList>
    </citation>
    <scope>NUCLEOTIDE SEQUENCE [LARGE SCALE GENOMIC DNA]</scope>
    <source>
        <strain evidence="3">DSM 25329</strain>
    </source>
</reference>